<evidence type="ECO:0000313" key="2">
    <source>
        <dbReference type="EMBL" id="VVB15058.1"/>
    </source>
</evidence>
<protein>
    <submittedName>
        <fullName evidence="2">Uncharacterized protein</fullName>
    </submittedName>
</protein>
<dbReference type="PANTHER" id="PTHR13309:SF0">
    <property type="entry name" value="FMR1-INTERACTING PROTEIN NUFIP1"/>
    <property type="match status" value="1"/>
</dbReference>
<dbReference type="AlphaFoldDB" id="A0A565CMV3"/>
<keyword evidence="3" id="KW-1185">Reference proteome</keyword>
<feature type="compositionally biased region" description="Low complexity" evidence="1">
    <location>
        <begin position="116"/>
        <end position="129"/>
    </location>
</feature>
<proteinExistence type="predicted"/>
<feature type="compositionally biased region" description="Polar residues" evidence="1">
    <location>
        <begin position="70"/>
        <end position="82"/>
    </location>
</feature>
<dbReference type="GO" id="GO:0003723">
    <property type="term" value="F:RNA binding"/>
    <property type="evidence" value="ECO:0007669"/>
    <property type="project" value="InterPro"/>
</dbReference>
<evidence type="ECO:0000313" key="3">
    <source>
        <dbReference type="Proteomes" id="UP000489600"/>
    </source>
</evidence>
<dbReference type="GO" id="GO:0000492">
    <property type="term" value="P:box C/D snoRNP assembly"/>
    <property type="evidence" value="ECO:0007669"/>
    <property type="project" value="TreeGrafter"/>
</dbReference>
<dbReference type="GO" id="GO:0005634">
    <property type="term" value="C:nucleus"/>
    <property type="evidence" value="ECO:0007669"/>
    <property type="project" value="TreeGrafter"/>
</dbReference>
<dbReference type="InterPro" id="IPR039136">
    <property type="entry name" value="NUFIP1-like"/>
</dbReference>
<feature type="region of interest" description="Disordered" evidence="1">
    <location>
        <begin position="142"/>
        <end position="170"/>
    </location>
</feature>
<dbReference type="OrthoDB" id="273070at2759"/>
<dbReference type="Proteomes" id="UP000489600">
    <property type="component" value="Unassembled WGS sequence"/>
</dbReference>
<organism evidence="2 3">
    <name type="scientific">Arabis nemorensis</name>
    <dbReference type="NCBI Taxonomy" id="586526"/>
    <lineage>
        <taxon>Eukaryota</taxon>
        <taxon>Viridiplantae</taxon>
        <taxon>Streptophyta</taxon>
        <taxon>Embryophyta</taxon>
        <taxon>Tracheophyta</taxon>
        <taxon>Spermatophyta</taxon>
        <taxon>Magnoliopsida</taxon>
        <taxon>eudicotyledons</taxon>
        <taxon>Gunneridae</taxon>
        <taxon>Pentapetalae</taxon>
        <taxon>rosids</taxon>
        <taxon>malvids</taxon>
        <taxon>Brassicales</taxon>
        <taxon>Brassicaceae</taxon>
        <taxon>Arabideae</taxon>
        <taxon>Arabis</taxon>
    </lineage>
</organism>
<accession>A0A565CMV3</accession>
<comment type="caution">
    <text evidence="2">The sequence shown here is derived from an EMBL/GenBank/DDBJ whole genome shotgun (WGS) entry which is preliminary data.</text>
</comment>
<evidence type="ECO:0000256" key="1">
    <source>
        <dbReference type="SAM" id="MobiDB-lite"/>
    </source>
</evidence>
<feature type="region of interest" description="Disordered" evidence="1">
    <location>
        <begin position="67"/>
        <end position="130"/>
    </location>
</feature>
<sequence length="215" mass="24317">MPNMPIHPQFFNNNMPQQQQLHQFGLPNINHLLPTLLGNLQFAVANNNLMGHSLPLVQPNFFRPPLEPSAFTSRPQLNSFKPQSYPPAPNPHQTHQLQRPPGFAPPRPQLKGQSGGIVNNNNGSNSNGNDFRNKFTKHQKFKGTGQGFQRSQSHQANNAKKKFGFNKDRMGKGSYNKMASGLDGNIAKEKIRIRSYALLYTKKEIQQWRESRPTP</sequence>
<dbReference type="PANTHER" id="PTHR13309">
    <property type="entry name" value="NUCLEAR FRAGILE X MENTAL RETARDATION PROTEIN INTERACTING PROTEIN 1"/>
    <property type="match status" value="1"/>
</dbReference>
<name>A0A565CMV3_9BRAS</name>
<reference evidence="2" key="1">
    <citation type="submission" date="2019-07" db="EMBL/GenBank/DDBJ databases">
        <authorList>
            <person name="Dittberner H."/>
        </authorList>
    </citation>
    <scope>NUCLEOTIDE SEQUENCE [LARGE SCALE GENOMIC DNA]</scope>
</reference>
<gene>
    <name evidence="2" type="ORF">ANE_LOCUS25502</name>
</gene>
<dbReference type="EMBL" id="CABITT030000008">
    <property type="protein sequence ID" value="VVB15058.1"/>
    <property type="molecule type" value="Genomic_DNA"/>
</dbReference>